<dbReference type="EMBL" id="PQSP01000004">
    <property type="protein sequence ID" value="RUS66446.1"/>
    <property type="molecule type" value="Genomic_DNA"/>
</dbReference>
<dbReference type="RefSeq" id="WP_126979940.1">
    <property type="nucleotide sequence ID" value="NZ_PQSP01000004.1"/>
</dbReference>
<dbReference type="NCBIfam" id="TIGR03362">
    <property type="entry name" value="VI_chp_7"/>
    <property type="match status" value="1"/>
</dbReference>
<evidence type="ECO:0000313" key="4">
    <source>
        <dbReference type="Proteomes" id="UP000286947"/>
    </source>
</evidence>
<feature type="region of interest" description="Disordered" evidence="1">
    <location>
        <begin position="195"/>
        <end position="234"/>
    </location>
</feature>
<dbReference type="InterPro" id="IPR017739">
    <property type="entry name" value="T6SS-assoc_VCA0119"/>
</dbReference>
<dbReference type="PANTHER" id="PTHR37024">
    <property type="entry name" value="TYPE VI SECRETION SYSTEM DUF2094 AND IMPA-RELATED DOMAIN PROTEIN"/>
    <property type="match status" value="1"/>
</dbReference>
<sequence length="488" mass="54167">MSLVSAPAATPNPMILSLLAPIEGKQPEGLFDEDNEIYLKLDDEMIKLGGLQNSTIDWDYVETNAKTYLSTQCKHLRVVGHLINCWLRKRTWAAWSNACELLAGFTDTYLESGYPKPGAKGVAHKRKLITTLTDRIKNTFEELAGGKDQDKTALQAAAQALEHFQAVLAKQGFNTATQDTLASMLKKTAALISAPQPSANAPKASPNQQGGKTLSSDFFASSHSSGPLSASNERETRKTLLTIAEIANAQDAYDPVGYMIRRYALWAHITSTPIIKRDRITELMPIAAETAHSYQEAIDSNRIDPALLQRVEKSVTSSIYWFKGSYLAYTIATRLDMNEAAEAIRLATVRFIRRIPMLLELQFSDGQPFVDEQTHAWISAPAPTASAEPAAPAINADFAELQQQLSEQMNNEGVESVLQTLQQLQSGQQSVRQQCHIMKITADLMRERGLTWLSEELERRIENLMISTLASQWEPELYQQVLPQADNT</sequence>
<dbReference type="OrthoDB" id="1522895at2"/>
<dbReference type="AlphaFoldDB" id="A0A433SCN6"/>
<dbReference type="PANTHER" id="PTHR37024:SF3">
    <property type="entry name" value="TYPE VI SECRETION SYSTEM PROTEIN TSSA"/>
    <property type="match status" value="1"/>
</dbReference>
<dbReference type="Pfam" id="PF06812">
    <property type="entry name" value="ImpA_N"/>
    <property type="match status" value="1"/>
</dbReference>
<gene>
    <name evidence="3" type="ORF">CUZ56_01725</name>
</gene>
<feature type="compositionally biased region" description="Polar residues" evidence="1">
    <location>
        <begin position="195"/>
        <end position="214"/>
    </location>
</feature>
<feature type="domain" description="ImpA N-terminal" evidence="2">
    <location>
        <begin position="19"/>
        <end position="133"/>
    </location>
</feature>
<organism evidence="3 4">
    <name type="scientific">Saezia sanguinis</name>
    <dbReference type="NCBI Taxonomy" id="1965230"/>
    <lineage>
        <taxon>Bacteria</taxon>
        <taxon>Pseudomonadati</taxon>
        <taxon>Pseudomonadota</taxon>
        <taxon>Betaproteobacteria</taxon>
        <taxon>Burkholderiales</taxon>
        <taxon>Saeziaceae</taxon>
        <taxon>Saezia</taxon>
    </lineage>
</organism>
<evidence type="ECO:0000256" key="1">
    <source>
        <dbReference type="SAM" id="MobiDB-lite"/>
    </source>
</evidence>
<keyword evidence="4" id="KW-1185">Reference proteome</keyword>
<accession>A0A433SCN6</accession>
<protein>
    <recommendedName>
        <fullName evidence="2">ImpA N-terminal domain-containing protein</fullName>
    </recommendedName>
</protein>
<proteinExistence type="predicted"/>
<name>A0A433SCN6_9BURK</name>
<comment type="caution">
    <text evidence="3">The sequence shown here is derived from an EMBL/GenBank/DDBJ whole genome shotgun (WGS) entry which is preliminary data.</text>
</comment>
<evidence type="ECO:0000259" key="2">
    <source>
        <dbReference type="Pfam" id="PF06812"/>
    </source>
</evidence>
<dbReference type="Pfam" id="PF16989">
    <property type="entry name" value="T6SS_VasJ"/>
    <property type="match status" value="1"/>
</dbReference>
<reference evidence="3 4" key="1">
    <citation type="submission" date="2018-01" db="EMBL/GenBank/DDBJ databases">
        <title>Saezia sanguinis gen. nov., sp. nov., in the order Burkholderiales isolated from human blood.</title>
        <authorList>
            <person name="Medina-Pascual M.J."/>
            <person name="Valdezate S."/>
            <person name="Monzon S."/>
            <person name="Cuesta I."/>
            <person name="Carrasco G."/>
            <person name="Villalon P."/>
            <person name="Saez-Nieto J.A."/>
        </authorList>
    </citation>
    <scope>NUCLEOTIDE SEQUENCE [LARGE SCALE GENOMIC DNA]</scope>
    <source>
        <strain evidence="3 4">CNM695-12</strain>
    </source>
</reference>
<dbReference type="InterPro" id="IPR010657">
    <property type="entry name" value="ImpA_N"/>
</dbReference>
<feature type="compositionally biased region" description="Low complexity" evidence="1">
    <location>
        <begin position="215"/>
        <end position="231"/>
    </location>
</feature>
<dbReference type="Proteomes" id="UP000286947">
    <property type="component" value="Unassembled WGS sequence"/>
</dbReference>
<evidence type="ECO:0000313" key="3">
    <source>
        <dbReference type="EMBL" id="RUS66446.1"/>
    </source>
</evidence>